<dbReference type="EMBL" id="JAACJP010000031">
    <property type="protein sequence ID" value="KAF5375905.1"/>
    <property type="molecule type" value="Genomic_DNA"/>
</dbReference>
<dbReference type="GO" id="GO:0044027">
    <property type="term" value="P:negative regulation of gene expression via chromosomal CpG island methylation"/>
    <property type="evidence" value="ECO:0007669"/>
    <property type="project" value="TreeGrafter"/>
</dbReference>
<organism evidence="4 5">
    <name type="scientific">Tricholomella constricta</name>
    <dbReference type="NCBI Taxonomy" id="117010"/>
    <lineage>
        <taxon>Eukaryota</taxon>
        <taxon>Fungi</taxon>
        <taxon>Dikarya</taxon>
        <taxon>Basidiomycota</taxon>
        <taxon>Agaricomycotina</taxon>
        <taxon>Agaricomycetes</taxon>
        <taxon>Agaricomycetidae</taxon>
        <taxon>Agaricales</taxon>
        <taxon>Tricholomatineae</taxon>
        <taxon>Lyophyllaceae</taxon>
        <taxon>Tricholomella</taxon>
    </lineage>
</organism>
<dbReference type="Pfam" id="PF02182">
    <property type="entry name" value="SAD_SRA"/>
    <property type="match status" value="1"/>
</dbReference>
<accession>A0A8H5LZN3</accession>
<sequence length="145" mass="15639">MAAERLRRQLMQNVDLYPTGLPSPINPRFGDMGCVVGTTFKSREELANLRLHSQLFAGISGNVNEGAFSVVVSGGYIDDVDEGDVIVYTGTGGQANSFSGGGQQTADQTFAHPDNRTLQKSAETKRLVRVFRGPRSNSRYAPESG</sequence>
<evidence type="ECO:0000313" key="4">
    <source>
        <dbReference type="EMBL" id="KAF5375905.1"/>
    </source>
</evidence>
<comment type="subcellular location">
    <subcellularLocation>
        <location evidence="2">Nucleus</location>
    </subcellularLocation>
</comment>
<gene>
    <name evidence="4" type="ORF">D9615_008166</name>
</gene>
<dbReference type="InterPro" id="IPR036987">
    <property type="entry name" value="SRA-YDG_sf"/>
</dbReference>
<dbReference type="PANTHER" id="PTHR14140:SF27">
    <property type="entry name" value="OS04G0289800 PROTEIN"/>
    <property type="match status" value="1"/>
</dbReference>
<dbReference type="InterPro" id="IPR015947">
    <property type="entry name" value="PUA-like_sf"/>
</dbReference>
<dbReference type="InterPro" id="IPR003105">
    <property type="entry name" value="SRA_YDG"/>
</dbReference>
<dbReference type="OrthoDB" id="2270193at2759"/>
<dbReference type="PANTHER" id="PTHR14140">
    <property type="entry name" value="E3 UBIQUITIN-PROTEIN LIGASE UHRF-RELATED"/>
    <property type="match status" value="1"/>
</dbReference>
<feature type="domain" description="YDG" evidence="3">
    <location>
        <begin position="29"/>
        <end position="145"/>
    </location>
</feature>
<reference evidence="4 5" key="1">
    <citation type="journal article" date="2020" name="ISME J.">
        <title>Uncovering the hidden diversity of litter-decomposition mechanisms in mushroom-forming fungi.</title>
        <authorList>
            <person name="Floudas D."/>
            <person name="Bentzer J."/>
            <person name="Ahren D."/>
            <person name="Johansson T."/>
            <person name="Persson P."/>
            <person name="Tunlid A."/>
        </authorList>
    </citation>
    <scope>NUCLEOTIDE SEQUENCE [LARGE SCALE GENOMIC DNA]</scope>
    <source>
        <strain evidence="4 5">CBS 661.87</strain>
    </source>
</reference>
<dbReference type="InterPro" id="IPR045134">
    <property type="entry name" value="UHRF1/2-like"/>
</dbReference>
<evidence type="ECO:0000256" key="2">
    <source>
        <dbReference type="PROSITE-ProRule" id="PRU00358"/>
    </source>
</evidence>
<dbReference type="Proteomes" id="UP000565441">
    <property type="component" value="Unassembled WGS sequence"/>
</dbReference>
<dbReference type="AlphaFoldDB" id="A0A8H5LZN3"/>
<evidence type="ECO:0000313" key="5">
    <source>
        <dbReference type="Proteomes" id="UP000565441"/>
    </source>
</evidence>
<dbReference type="SUPFAM" id="SSF88697">
    <property type="entry name" value="PUA domain-like"/>
    <property type="match status" value="1"/>
</dbReference>
<name>A0A8H5LZN3_9AGAR</name>
<evidence type="ECO:0000259" key="3">
    <source>
        <dbReference type="PROSITE" id="PS51015"/>
    </source>
</evidence>
<dbReference type="Gene3D" id="2.30.280.10">
    <property type="entry name" value="SRA-YDG"/>
    <property type="match status" value="1"/>
</dbReference>
<dbReference type="PROSITE" id="PS51015">
    <property type="entry name" value="YDG"/>
    <property type="match status" value="1"/>
</dbReference>
<dbReference type="GO" id="GO:0016567">
    <property type="term" value="P:protein ubiquitination"/>
    <property type="evidence" value="ECO:0007669"/>
    <property type="project" value="TreeGrafter"/>
</dbReference>
<dbReference type="GO" id="GO:0005634">
    <property type="term" value="C:nucleus"/>
    <property type="evidence" value="ECO:0007669"/>
    <property type="project" value="UniProtKB-SubCell"/>
</dbReference>
<evidence type="ECO:0000256" key="1">
    <source>
        <dbReference type="ARBA" id="ARBA00023242"/>
    </source>
</evidence>
<dbReference type="GO" id="GO:0061630">
    <property type="term" value="F:ubiquitin protein ligase activity"/>
    <property type="evidence" value="ECO:0007669"/>
    <property type="project" value="TreeGrafter"/>
</dbReference>
<comment type="caution">
    <text evidence="4">The sequence shown here is derived from an EMBL/GenBank/DDBJ whole genome shotgun (WGS) entry which is preliminary data.</text>
</comment>
<keyword evidence="1 2" id="KW-0539">Nucleus</keyword>
<protein>
    <recommendedName>
        <fullName evidence="3">YDG domain-containing protein</fullName>
    </recommendedName>
</protein>
<keyword evidence="5" id="KW-1185">Reference proteome</keyword>
<proteinExistence type="predicted"/>
<dbReference type="SMART" id="SM00466">
    <property type="entry name" value="SRA"/>
    <property type="match status" value="1"/>
</dbReference>